<dbReference type="GO" id="GO:0005737">
    <property type="term" value="C:cytoplasm"/>
    <property type="evidence" value="ECO:0007669"/>
    <property type="project" value="TreeGrafter"/>
</dbReference>
<dbReference type="SMART" id="SM00360">
    <property type="entry name" value="RRM"/>
    <property type="match status" value="5"/>
</dbReference>
<name>A0A0W4ZUS0_PNEJ7</name>
<comment type="caution">
    <text evidence="4">The sequence shown here is derived from an EMBL/GenBank/DDBJ whole genome shotgun (WGS) entry which is preliminary data.</text>
</comment>
<dbReference type="AlphaFoldDB" id="A0A0W4ZUS0"/>
<feature type="domain" description="RRM" evidence="3">
    <location>
        <begin position="459"/>
        <end position="531"/>
    </location>
</feature>
<dbReference type="GO" id="GO:0005634">
    <property type="term" value="C:nucleus"/>
    <property type="evidence" value="ECO:0007669"/>
    <property type="project" value="TreeGrafter"/>
</dbReference>
<protein>
    <recommendedName>
        <fullName evidence="3">RRM domain-containing protein</fullName>
    </recommendedName>
</protein>
<dbReference type="GO" id="GO:0003729">
    <property type="term" value="F:mRNA binding"/>
    <property type="evidence" value="ECO:0007669"/>
    <property type="project" value="TreeGrafter"/>
</dbReference>
<dbReference type="PROSITE" id="PS50102">
    <property type="entry name" value="RRM"/>
    <property type="match status" value="5"/>
</dbReference>
<gene>
    <name evidence="4" type="ORF">T551_00799</name>
</gene>
<organism evidence="4 5">
    <name type="scientific">Pneumocystis jirovecii (strain RU7)</name>
    <name type="common">Human pneumocystis pneumonia agent</name>
    <dbReference type="NCBI Taxonomy" id="1408657"/>
    <lineage>
        <taxon>Eukaryota</taxon>
        <taxon>Fungi</taxon>
        <taxon>Dikarya</taxon>
        <taxon>Ascomycota</taxon>
        <taxon>Taphrinomycotina</taxon>
        <taxon>Pneumocystomycetes</taxon>
        <taxon>Pneumocystaceae</taxon>
        <taxon>Pneumocystis</taxon>
    </lineage>
</organism>
<sequence length="764" mass="87513">MSRIIVKNLPKYLNEDRFKEHFSAYGGKHITDIKFVCSKSGKFRGFGFIGYKTNDDALNAIKYYHNTFVDMSRITVEHAKEVDFSAFSSQNVLGSDNFFVKDHIYKKNQLVNKEIFLKRETQENQELFKFLRHEQVENCKEISGKSRQVLVRKHKFRSSIDDSDDVNKVLFSSACNIKDHAESCSCNFLEGYKEQKRKSFELSDSEESFNISNIKSMTDDEWLKSKFKHVVELNDCELFDSNLEKQLNAGNAFEKNISESCFGNSKLSLKNEILLSGRLFVRNLPYSISENELRDVFEKFGKIINVHIPFDFASNMAKGFAYLLFESPLSAVDAYENMDGRALYGRLVHILPAQIKHGHYGPMNFNEMKFKSQRAKKRKINSSYSQFSWNSLYMNPDAVISSVADKFGLSKAEVLDPVSSNAAVRQALAETYVIQETKTFFEKSGVNLESFSSFERDDSVLLAKNFPYGTTVNELFELFGKYGVLGRILLPPSGTIAIVEFLESKYADDAFKNLSYRKFKDSVLYLEKAPLNIFKDEFNCKMNSEMVNIDPKKLKVIHDVDINIENSDISDTERGTLFIKNLNFSTTLDSLKRVFSSLTGFINAIIKTKPDPKRPGNKLSMGFGFVEFKTRSHALAAMSAMKDYVLDGHVLQIKESEKSCDSFNKKTLNENKCKIIIKNLPFEATKDDIKQLFGSYGHLKSVRVPKKIDNSIRGFAFVEYFTSRDAKNAFNVLKNTHLLGRHLVLEWAFDDSLVNSIRCYKEND</sequence>
<keyword evidence="5" id="KW-1185">Reference proteome</keyword>
<feature type="domain" description="RRM" evidence="3">
    <location>
        <begin position="673"/>
        <end position="750"/>
    </location>
</feature>
<dbReference type="CDD" id="cd12565">
    <property type="entry name" value="RRM1_MRD1"/>
    <property type="match status" value="1"/>
</dbReference>
<dbReference type="Gene3D" id="3.30.70.330">
    <property type="match status" value="5"/>
</dbReference>
<dbReference type="CDD" id="cd12320">
    <property type="entry name" value="RRM6_RBM19_RRM5_MRD1"/>
    <property type="match status" value="1"/>
</dbReference>
<feature type="domain" description="RRM" evidence="3">
    <location>
        <begin position="575"/>
        <end position="658"/>
    </location>
</feature>
<dbReference type="OrthoDB" id="439639at2759"/>
<dbReference type="InterPro" id="IPR000504">
    <property type="entry name" value="RRM_dom"/>
</dbReference>
<dbReference type="InterPro" id="IPR035979">
    <property type="entry name" value="RBD_domain_sf"/>
</dbReference>
<reference evidence="5" key="1">
    <citation type="journal article" date="2016" name="Nat. Commun.">
        <title>Genome analysis of three Pneumocystis species reveals adaptation mechanisms to life exclusively in mammalian hosts.</title>
        <authorList>
            <person name="Ma L."/>
            <person name="Chen Z."/>
            <person name="Huang D.W."/>
            <person name="Kutty G."/>
            <person name="Ishihara M."/>
            <person name="Wang H."/>
            <person name="Abouelleil A."/>
            <person name="Bishop L."/>
            <person name="Davey E."/>
            <person name="Deng R."/>
            <person name="Deng X."/>
            <person name="Fan L."/>
            <person name="Fantoni G."/>
            <person name="Fitzgerald M."/>
            <person name="Gogineni E."/>
            <person name="Goldberg J.M."/>
            <person name="Handley G."/>
            <person name="Hu X."/>
            <person name="Huber C."/>
            <person name="Jiao X."/>
            <person name="Jones K."/>
            <person name="Levin J.Z."/>
            <person name="Liu Y."/>
            <person name="Macdonald P."/>
            <person name="Melnikov A."/>
            <person name="Raley C."/>
            <person name="Sassi M."/>
            <person name="Sherman B.T."/>
            <person name="Song X."/>
            <person name="Sykes S."/>
            <person name="Tran B."/>
            <person name="Walsh L."/>
            <person name="Xia Y."/>
            <person name="Yang J."/>
            <person name="Young S."/>
            <person name="Zeng Q."/>
            <person name="Zheng X."/>
            <person name="Stephens R."/>
            <person name="Nusbaum C."/>
            <person name="Birren B.W."/>
            <person name="Azadi P."/>
            <person name="Lempicki R.A."/>
            <person name="Cuomo C.A."/>
            <person name="Kovacs J.A."/>
        </authorList>
    </citation>
    <scope>NUCLEOTIDE SEQUENCE [LARGE SCALE GENOMIC DNA]</scope>
    <source>
        <strain evidence="5">RU7</strain>
    </source>
</reference>
<dbReference type="GeneID" id="28939318"/>
<dbReference type="Pfam" id="PF00076">
    <property type="entry name" value="RRM_1"/>
    <property type="match status" value="5"/>
</dbReference>
<dbReference type="PANTHER" id="PTHR23003">
    <property type="entry name" value="RNA RECOGNITION MOTIF RRM DOMAIN CONTAINING PROTEIN"/>
    <property type="match status" value="1"/>
</dbReference>
<dbReference type="PANTHER" id="PTHR23003:SF58">
    <property type="entry name" value="RNA-BINDING PROTEIN 19-LIKE PROTEIN-RELATED"/>
    <property type="match status" value="1"/>
</dbReference>
<evidence type="ECO:0000313" key="5">
    <source>
        <dbReference type="Proteomes" id="UP000053447"/>
    </source>
</evidence>
<dbReference type="InterPro" id="IPR012677">
    <property type="entry name" value="Nucleotide-bd_a/b_plait_sf"/>
</dbReference>
<dbReference type="SUPFAM" id="SSF54928">
    <property type="entry name" value="RNA-binding domain, RBD"/>
    <property type="match status" value="4"/>
</dbReference>
<proteinExistence type="predicted"/>
<evidence type="ECO:0000256" key="2">
    <source>
        <dbReference type="PROSITE-ProRule" id="PRU00176"/>
    </source>
</evidence>
<accession>A0A0W4ZUS0</accession>
<evidence type="ECO:0000313" key="4">
    <source>
        <dbReference type="EMBL" id="KTW32117.1"/>
    </source>
</evidence>
<keyword evidence="1 2" id="KW-0694">RNA-binding</keyword>
<dbReference type="VEuPathDB" id="FungiDB:T551_00799"/>
<dbReference type="SMART" id="SM00361">
    <property type="entry name" value="RRM_1"/>
    <property type="match status" value="3"/>
</dbReference>
<dbReference type="InterPro" id="IPR003954">
    <property type="entry name" value="RRM_euk-type"/>
</dbReference>
<dbReference type="EMBL" id="LFWA01000003">
    <property type="protein sequence ID" value="KTW32117.1"/>
    <property type="molecule type" value="Genomic_DNA"/>
</dbReference>
<dbReference type="GO" id="GO:1990904">
    <property type="term" value="C:ribonucleoprotein complex"/>
    <property type="evidence" value="ECO:0007669"/>
    <property type="project" value="TreeGrafter"/>
</dbReference>
<evidence type="ECO:0000259" key="3">
    <source>
        <dbReference type="PROSITE" id="PS50102"/>
    </source>
</evidence>
<dbReference type="RefSeq" id="XP_018230809.1">
    <property type="nucleotide sequence ID" value="XM_018373063.1"/>
</dbReference>
<feature type="domain" description="RRM" evidence="3">
    <location>
        <begin position="2"/>
        <end position="81"/>
    </location>
</feature>
<evidence type="ECO:0000256" key="1">
    <source>
        <dbReference type="ARBA" id="ARBA00022884"/>
    </source>
</evidence>
<dbReference type="Proteomes" id="UP000053447">
    <property type="component" value="Unassembled WGS sequence"/>
</dbReference>
<dbReference type="InterPro" id="IPR050374">
    <property type="entry name" value="RRT5_SRSF_SR"/>
</dbReference>
<dbReference type="STRING" id="1408657.A0A0W4ZUS0"/>
<feature type="domain" description="RRM" evidence="3">
    <location>
        <begin position="277"/>
        <end position="355"/>
    </location>
</feature>